<evidence type="ECO:0000313" key="2">
    <source>
        <dbReference type="Proteomes" id="UP001596091"/>
    </source>
</evidence>
<dbReference type="EMBL" id="JBHSPH010000010">
    <property type="protein sequence ID" value="MFC5864470.1"/>
    <property type="molecule type" value="Genomic_DNA"/>
</dbReference>
<organism evidence="1 2">
    <name type="scientific">Acidicapsa dinghuensis</name>
    <dbReference type="NCBI Taxonomy" id="2218256"/>
    <lineage>
        <taxon>Bacteria</taxon>
        <taxon>Pseudomonadati</taxon>
        <taxon>Acidobacteriota</taxon>
        <taxon>Terriglobia</taxon>
        <taxon>Terriglobales</taxon>
        <taxon>Acidobacteriaceae</taxon>
        <taxon>Acidicapsa</taxon>
    </lineage>
</organism>
<dbReference type="RefSeq" id="WP_263333190.1">
    <property type="nucleotide sequence ID" value="NZ_JAGSYH010000001.1"/>
</dbReference>
<dbReference type="Proteomes" id="UP001596091">
    <property type="component" value="Unassembled WGS sequence"/>
</dbReference>
<sequence length="44" mass="4541">MKVAIIKMTLAAVDPVEVGSFSLAFLIGIVEDGMQAALRHAVAG</sequence>
<evidence type="ECO:0000313" key="1">
    <source>
        <dbReference type="EMBL" id="MFC5864470.1"/>
    </source>
</evidence>
<gene>
    <name evidence="1" type="ORF">ACFPT7_19340</name>
</gene>
<proteinExistence type="predicted"/>
<comment type="caution">
    <text evidence="1">The sequence shown here is derived from an EMBL/GenBank/DDBJ whole genome shotgun (WGS) entry which is preliminary data.</text>
</comment>
<reference evidence="2" key="1">
    <citation type="journal article" date="2019" name="Int. J. Syst. Evol. Microbiol.">
        <title>The Global Catalogue of Microorganisms (GCM) 10K type strain sequencing project: providing services to taxonomists for standard genome sequencing and annotation.</title>
        <authorList>
            <consortium name="The Broad Institute Genomics Platform"/>
            <consortium name="The Broad Institute Genome Sequencing Center for Infectious Disease"/>
            <person name="Wu L."/>
            <person name="Ma J."/>
        </authorList>
    </citation>
    <scope>NUCLEOTIDE SEQUENCE [LARGE SCALE GENOMIC DNA]</scope>
    <source>
        <strain evidence="2">JCM 4087</strain>
    </source>
</reference>
<name>A0ABW1EJV5_9BACT</name>
<protein>
    <submittedName>
        <fullName evidence="1">Uncharacterized protein</fullName>
    </submittedName>
</protein>
<accession>A0ABW1EJV5</accession>
<keyword evidence="2" id="KW-1185">Reference proteome</keyword>